<keyword evidence="5" id="KW-0325">Glycoprotein</keyword>
<evidence type="ECO:0000256" key="4">
    <source>
        <dbReference type="ARBA" id="ARBA00022801"/>
    </source>
</evidence>
<dbReference type="Proteomes" id="UP000245771">
    <property type="component" value="Unassembled WGS sequence"/>
</dbReference>
<dbReference type="Pfam" id="PF00450">
    <property type="entry name" value="Peptidase_S10"/>
    <property type="match status" value="1"/>
</dbReference>
<evidence type="ECO:0000256" key="3">
    <source>
        <dbReference type="ARBA" id="ARBA00022670"/>
    </source>
</evidence>
<evidence type="ECO:0000313" key="7">
    <source>
        <dbReference type="EMBL" id="PWN38480.1"/>
    </source>
</evidence>
<evidence type="ECO:0000256" key="5">
    <source>
        <dbReference type="ARBA" id="ARBA00023180"/>
    </source>
</evidence>
<reference evidence="7 8" key="1">
    <citation type="journal article" date="2018" name="Mol. Biol. Evol.">
        <title>Broad Genomic Sampling Reveals a Smut Pathogenic Ancestry of the Fungal Clade Ustilaginomycotina.</title>
        <authorList>
            <person name="Kijpornyongpan T."/>
            <person name="Mondo S.J."/>
            <person name="Barry K."/>
            <person name="Sandor L."/>
            <person name="Lee J."/>
            <person name="Lipzen A."/>
            <person name="Pangilinan J."/>
            <person name="LaButti K."/>
            <person name="Hainaut M."/>
            <person name="Henrissat B."/>
            <person name="Grigoriev I.V."/>
            <person name="Spatafora J.W."/>
            <person name="Aime M.C."/>
        </authorList>
    </citation>
    <scope>NUCLEOTIDE SEQUENCE [LARGE SCALE GENOMIC DNA]</scope>
    <source>
        <strain evidence="7 8">MCA 3882</strain>
    </source>
</reference>
<dbReference type="GO" id="GO:0004185">
    <property type="term" value="F:serine-type carboxypeptidase activity"/>
    <property type="evidence" value="ECO:0007669"/>
    <property type="project" value="InterPro"/>
</dbReference>
<name>A0A316VME6_9BASI</name>
<dbReference type="EMBL" id="KZ819602">
    <property type="protein sequence ID" value="PWN38480.1"/>
    <property type="molecule type" value="Genomic_DNA"/>
</dbReference>
<dbReference type="Gene3D" id="3.40.50.1820">
    <property type="entry name" value="alpha/beta hydrolase"/>
    <property type="match status" value="1"/>
</dbReference>
<keyword evidence="6" id="KW-0732">Signal</keyword>
<dbReference type="SUPFAM" id="SSF53474">
    <property type="entry name" value="alpha/beta-Hydrolases"/>
    <property type="match status" value="1"/>
</dbReference>
<dbReference type="InterPro" id="IPR001563">
    <property type="entry name" value="Peptidase_S10"/>
</dbReference>
<dbReference type="PANTHER" id="PTHR11802:SF479">
    <property type="entry name" value="CARBOXYPEPTIDASE"/>
    <property type="match status" value="1"/>
</dbReference>
<keyword evidence="2" id="KW-0121">Carboxypeptidase</keyword>
<keyword evidence="8" id="KW-1185">Reference proteome</keyword>
<evidence type="ECO:0000256" key="6">
    <source>
        <dbReference type="SAM" id="SignalP"/>
    </source>
</evidence>
<dbReference type="GO" id="GO:0006508">
    <property type="term" value="P:proteolysis"/>
    <property type="evidence" value="ECO:0007669"/>
    <property type="project" value="UniProtKB-KW"/>
</dbReference>
<dbReference type="InterPro" id="IPR029058">
    <property type="entry name" value="AB_hydrolase_fold"/>
</dbReference>
<dbReference type="AlphaFoldDB" id="A0A316VME6"/>
<feature type="signal peptide" evidence="6">
    <location>
        <begin position="1"/>
        <end position="16"/>
    </location>
</feature>
<dbReference type="InParanoid" id="A0A316VME6"/>
<keyword evidence="4 7" id="KW-0378">Hydrolase</keyword>
<dbReference type="PRINTS" id="PR00724">
    <property type="entry name" value="CRBOXYPTASEC"/>
</dbReference>
<dbReference type="STRING" id="1280837.A0A316VME6"/>
<comment type="similarity">
    <text evidence="1">Belongs to the peptidase S10 family.</text>
</comment>
<gene>
    <name evidence="7" type="ORF">FA14DRAFT_119446</name>
</gene>
<proteinExistence type="inferred from homology"/>
<sequence>MLVLIILSLLVSSTIAHLAAHAKVEPSAGCLICKSSLTFENPKAAEYAVGTNIPLLPFKTKNSWAGNIPVPDTPTLKNGSLFFWLWGQDSSSPGDDLIIWLNGGPGCSSIGGQVTENGPFLIQSSNEGPTRPNPYSFTLAADIMWVTHPVGVSYTTGDARITNEDQISEQFVLWWKNVLKVFPELATKNLYLLGESFGGTYIANIHSKMVAAGFKTYKGGMMIDPVFSDRITQRQLPVYEFSLANRNILNFTDAELAEIKEESDKCDYSFFTDKNLHYPPKGRVPSPIPGCNPRDVMEDIAYNKSDTFNVYNIRKPDPSVVDENATMSRDIFLNSTEVQTYIHVQEPGEYVHCQSVFLNDTDTSGPIDRTPSFDHSLMAQIIESSHQFYLLHGRLDALLKANGTRLALQNLTWHGVQGFAKPPSTVLTDLQGHPQAIATDLERGFRYIELFESGHKVPQDQPSFALKALLALMGKHAW</sequence>
<dbReference type="PANTHER" id="PTHR11802">
    <property type="entry name" value="SERINE PROTEASE FAMILY S10 SERINE CARBOXYPEPTIDASE"/>
    <property type="match status" value="1"/>
</dbReference>
<dbReference type="GeneID" id="37018132"/>
<feature type="chain" id="PRO_5016444418" evidence="6">
    <location>
        <begin position="17"/>
        <end position="478"/>
    </location>
</feature>
<keyword evidence="3" id="KW-0645">Protease</keyword>
<dbReference type="RefSeq" id="XP_025358782.1">
    <property type="nucleotide sequence ID" value="XM_025496351.1"/>
</dbReference>
<organism evidence="7 8">
    <name type="scientific">Meira miltonrushii</name>
    <dbReference type="NCBI Taxonomy" id="1280837"/>
    <lineage>
        <taxon>Eukaryota</taxon>
        <taxon>Fungi</taxon>
        <taxon>Dikarya</taxon>
        <taxon>Basidiomycota</taxon>
        <taxon>Ustilaginomycotina</taxon>
        <taxon>Exobasidiomycetes</taxon>
        <taxon>Exobasidiales</taxon>
        <taxon>Brachybasidiaceae</taxon>
        <taxon>Meira</taxon>
    </lineage>
</organism>
<accession>A0A316VME6</accession>
<evidence type="ECO:0000256" key="2">
    <source>
        <dbReference type="ARBA" id="ARBA00022645"/>
    </source>
</evidence>
<evidence type="ECO:0000313" key="8">
    <source>
        <dbReference type="Proteomes" id="UP000245771"/>
    </source>
</evidence>
<evidence type="ECO:0000256" key="1">
    <source>
        <dbReference type="ARBA" id="ARBA00009431"/>
    </source>
</evidence>
<protein>
    <submittedName>
        <fullName evidence="7">Alpha/beta-hydrolase</fullName>
    </submittedName>
</protein>
<dbReference type="OrthoDB" id="443318at2759"/>